<feature type="transmembrane region" description="Helical" evidence="1">
    <location>
        <begin position="6"/>
        <end position="23"/>
    </location>
</feature>
<dbReference type="Pfam" id="PF13038">
    <property type="entry name" value="DUF3899"/>
    <property type="match status" value="1"/>
</dbReference>
<reference evidence="3 4" key="1">
    <citation type="submission" date="2017-02" db="EMBL/GenBank/DDBJ databases">
        <title>Vagococcus cremeus sp. nov., isolated from the small intestine of a marten, Martes flavigula.</title>
        <authorList>
            <person name="Tak E.J."/>
            <person name="Bae J.-W."/>
        </authorList>
    </citation>
    <scope>NUCLEOTIDE SEQUENCE [LARGE SCALE GENOMIC DNA]</scope>
    <source>
        <strain evidence="3 4">D7T301</strain>
    </source>
</reference>
<dbReference type="EMBL" id="MVAB01000001">
    <property type="protein sequence ID" value="OPF88483.1"/>
    <property type="molecule type" value="Genomic_DNA"/>
</dbReference>
<evidence type="ECO:0000259" key="2">
    <source>
        <dbReference type="Pfam" id="PF13038"/>
    </source>
</evidence>
<feature type="domain" description="DUF3899" evidence="2">
    <location>
        <begin position="33"/>
        <end position="79"/>
    </location>
</feature>
<sequence>MSKKTIISLLICYLIVPFFKLITGQPITKIALSNGYFILSLGFLIVAGMIIVFSSGFFDRFQEQLHHLFHRRKNREKEEFTPFSTTFSFSPAYWLIVGVILAASSLLLIII</sequence>
<dbReference type="Proteomes" id="UP000189970">
    <property type="component" value="Unassembled WGS sequence"/>
</dbReference>
<keyword evidence="4" id="KW-1185">Reference proteome</keyword>
<dbReference type="AlphaFoldDB" id="A0A1V4DIZ3"/>
<accession>A0A1V4DIZ3</accession>
<feature type="transmembrane region" description="Helical" evidence="1">
    <location>
        <begin position="92"/>
        <end position="110"/>
    </location>
</feature>
<keyword evidence="1" id="KW-0472">Membrane</keyword>
<organism evidence="3 4">
    <name type="scientific">Vagococcus martis</name>
    <dbReference type="NCBI Taxonomy" id="1768210"/>
    <lineage>
        <taxon>Bacteria</taxon>
        <taxon>Bacillati</taxon>
        <taxon>Bacillota</taxon>
        <taxon>Bacilli</taxon>
        <taxon>Lactobacillales</taxon>
        <taxon>Enterococcaceae</taxon>
        <taxon>Vagococcus</taxon>
    </lineage>
</organism>
<proteinExistence type="predicted"/>
<name>A0A1V4DIZ3_9ENTE</name>
<evidence type="ECO:0000313" key="3">
    <source>
        <dbReference type="EMBL" id="OPF88483.1"/>
    </source>
</evidence>
<protein>
    <recommendedName>
        <fullName evidence="2">DUF3899 domain-containing protein</fullName>
    </recommendedName>
</protein>
<keyword evidence="1" id="KW-0812">Transmembrane</keyword>
<comment type="caution">
    <text evidence="3">The sequence shown here is derived from an EMBL/GenBank/DDBJ whole genome shotgun (WGS) entry which is preliminary data.</text>
</comment>
<feature type="transmembrane region" description="Helical" evidence="1">
    <location>
        <begin position="35"/>
        <end position="58"/>
    </location>
</feature>
<gene>
    <name evidence="3" type="ORF">BW731_09985</name>
</gene>
<keyword evidence="1" id="KW-1133">Transmembrane helix</keyword>
<evidence type="ECO:0000313" key="4">
    <source>
        <dbReference type="Proteomes" id="UP000189970"/>
    </source>
</evidence>
<evidence type="ECO:0000256" key="1">
    <source>
        <dbReference type="SAM" id="Phobius"/>
    </source>
</evidence>
<dbReference type="InterPro" id="IPR025007">
    <property type="entry name" value="DUF3899"/>
</dbReference>
<dbReference type="RefSeq" id="WP_079347807.1">
    <property type="nucleotide sequence ID" value="NZ_MVAB01000001.1"/>
</dbReference>